<dbReference type="PANTHER" id="PTHR21666:SF285">
    <property type="entry name" value="M23 FAMILY METALLOPEPTIDASE"/>
    <property type="match status" value="1"/>
</dbReference>
<dbReference type="Pfam" id="PF01551">
    <property type="entry name" value="Peptidase_M23"/>
    <property type="match status" value="1"/>
</dbReference>
<dbReference type="InterPro" id="IPR050570">
    <property type="entry name" value="Cell_wall_metabolism_enzyme"/>
</dbReference>
<dbReference type="SUPFAM" id="SSF51261">
    <property type="entry name" value="Duplicated hybrid motif"/>
    <property type="match status" value="1"/>
</dbReference>
<organism evidence="4 5">
    <name type="scientific">Maridesulfovibrio hydrothermalis AM13 = DSM 14728</name>
    <dbReference type="NCBI Taxonomy" id="1121451"/>
    <lineage>
        <taxon>Bacteria</taxon>
        <taxon>Pseudomonadati</taxon>
        <taxon>Thermodesulfobacteriota</taxon>
        <taxon>Desulfovibrionia</taxon>
        <taxon>Desulfovibrionales</taxon>
        <taxon>Desulfovibrionaceae</taxon>
        <taxon>Maridesulfovibrio</taxon>
    </lineage>
</organism>
<gene>
    <name evidence="4" type="ORF">DESAM_20163</name>
</gene>
<dbReference type="AlphaFoldDB" id="L0R6V2"/>
<name>L0R6V2_9BACT</name>
<evidence type="ECO:0000313" key="4">
    <source>
        <dbReference type="EMBL" id="CCO22454.1"/>
    </source>
</evidence>
<dbReference type="Proteomes" id="UP000010808">
    <property type="component" value="Chromosome"/>
</dbReference>
<dbReference type="Gene3D" id="2.70.70.10">
    <property type="entry name" value="Glucose Permease (Domain IIA)"/>
    <property type="match status" value="1"/>
</dbReference>
<proteinExistence type="predicted"/>
<evidence type="ECO:0000256" key="1">
    <source>
        <dbReference type="SAM" id="MobiDB-lite"/>
    </source>
</evidence>
<dbReference type="GO" id="GO:0004222">
    <property type="term" value="F:metalloendopeptidase activity"/>
    <property type="evidence" value="ECO:0007669"/>
    <property type="project" value="TreeGrafter"/>
</dbReference>
<feature type="signal peptide" evidence="2">
    <location>
        <begin position="1"/>
        <end position="26"/>
    </location>
</feature>
<dbReference type="PANTHER" id="PTHR21666">
    <property type="entry name" value="PEPTIDASE-RELATED"/>
    <property type="match status" value="1"/>
</dbReference>
<dbReference type="RefSeq" id="WP_015335064.1">
    <property type="nucleotide sequence ID" value="NC_020055.1"/>
</dbReference>
<dbReference type="EMBL" id="FO203522">
    <property type="protein sequence ID" value="CCO22454.1"/>
    <property type="molecule type" value="Genomic_DNA"/>
</dbReference>
<feature type="domain" description="M23ase beta-sheet core" evidence="3">
    <location>
        <begin position="190"/>
        <end position="284"/>
    </location>
</feature>
<dbReference type="HOGENOM" id="CLU_029425_5_1_7"/>
<dbReference type="InterPro" id="IPR016047">
    <property type="entry name" value="M23ase_b-sheet_dom"/>
</dbReference>
<accession>L0R6V2</accession>
<keyword evidence="2" id="KW-0732">Signal</keyword>
<dbReference type="CDD" id="cd12797">
    <property type="entry name" value="M23_peptidase"/>
    <property type="match status" value="1"/>
</dbReference>
<protein>
    <submittedName>
        <fullName evidence="4">Peptidase M23</fullName>
    </submittedName>
</protein>
<dbReference type="STRING" id="1121451.DESAM_20163"/>
<reference evidence="4 5" key="1">
    <citation type="submission" date="2012-10" db="EMBL/GenBank/DDBJ databases">
        <authorList>
            <person name="Genoscope - CEA"/>
        </authorList>
    </citation>
    <scope>NUCLEOTIDE SEQUENCE [LARGE SCALE GENOMIC DNA]</scope>
    <source>
        <strain evidence="5">AM13 / DSM 14728</strain>
    </source>
</reference>
<feature type="region of interest" description="Disordered" evidence="1">
    <location>
        <begin position="168"/>
        <end position="191"/>
    </location>
</feature>
<dbReference type="InterPro" id="IPR011055">
    <property type="entry name" value="Dup_hybrid_motif"/>
</dbReference>
<evidence type="ECO:0000313" key="5">
    <source>
        <dbReference type="Proteomes" id="UP000010808"/>
    </source>
</evidence>
<sequence length="301" mass="33420">MNHSKKIRVVFLTFIIFMLCASTALASVFLAYPKKVGLGEPFMVRVTSDNFLESVVILWKGASVRPEIKKWKGRFVALAMLGTDVLFDKTGKAKLVVKVVSEGKERKFGRTVQINKKKYKIQRLTLPEKMVTPPETVYKKIAKDRVEVKKAKETVSAKRKWFVPFQRPTKGAQSSPYGAQRILNGKPKNPHRGLDFRGAKGTAVKAMADGKVVLVGDHYYAGNSVYLDHGNGVITMYFHLSRIDVKQGEIVERGQIIGGIGSTGRVTGPHLHMSVSVQGKLVDPAYVLYKTTDQLLGVSSR</sequence>
<feature type="chain" id="PRO_5003947123" evidence="2">
    <location>
        <begin position="27"/>
        <end position="301"/>
    </location>
</feature>
<dbReference type="OrthoDB" id="9815245at2"/>
<keyword evidence="5" id="KW-1185">Reference proteome</keyword>
<evidence type="ECO:0000256" key="2">
    <source>
        <dbReference type="SAM" id="SignalP"/>
    </source>
</evidence>
<dbReference type="PATRIC" id="fig|1121451.3.peg.436"/>
<dbReference type="eggNOG" id="COG0739">
    <property type="taxonomic scope" value="Bacteria"/>
</dbReference>
<dbReference type="KEGG" id="dhy:DESAM_20163"/>
<evidence type="ECO:0000259" key="3">
    <source>
        <dbReference type="Pfam" id="PF01551"/>
    </source>
</evidence>